<organism evidence="1 2">
    <name type="scientific">Armillaria solidipes</name>
    <dbReference type="NCBI Taxonomy" id="1076256"/>
    <lineage>
        <taxon>Eukaryota</taxon>
        <taxon>Fungi</taxon>
        <taxon>Dikarya</taxon>
        <taxon>Basidiomycota</taxon>
        <taxon>Agaricomycotina</taxon>
        <taxon>Agaricomycetes</taxon>
        <taxon>Agaricomycetidae</taxon>
        <taxon>Agaricales</taxon>
        <taxon>Marasmiineae</taxon>
        <taxon>Physalacriaceae</taxon>
        <taxon>Armillaria</taxon>
    </lineage>
</organism>
<name>A0A2H3BR13_9AGAR</name>
<protein>
    <submittedName>
        <fullName evidence="1">Uncharacterized protein</fullName>
    </submittedName>
</protein>
<reference evidence="2" key="1">
    <citation type="journal article" date="2017" name="Nat. Ecol. Evol.">
        <title>Genome expansion and lineage-specific genetic innovations in the forest pathogenic fungi Armillaria.</title>
        <authorList>
            <person name="Sipos G."/>
            <person name="Prasanna A.N."/>
            <person name="Walter M.C."/>
            <person name="O'Connor E."/>
            <person name="Balint B."/>
            <person name="Krizsan K."/>
            <person name="Kiss B."/>
            <person name="Hess J."/>
            <person name="Varga T."/>
            <person name="Slot J."/>
            <person name="Riley R."/>
            <person name="Boka B."/>
            <person name="Rigling D."/>
            <person name="Barry K."/>
            <person name="Lee J."/>
            <person name="Mihaltcheva S."/>
            <person name="LaButti K."/>
            <person name="Lipzen A."/>
            <person name="Waldron R."/>
            <person name="Moloney N.M."/>
            <person name="Sperisen C."/>
            <person name="Kredics L."/>
            <person name="Vagvoelgyi C."/>
            <person name="Patrignani A."/>
            <person name="Fitzpatrick D."/>
            <person name="Nagy I."/>
            <person name="Doyle S."/>
            <person name="Anderson J.B."/>
            <person name="Grigoriev I.V."/>
            <person name="Gueldener U."/>
            <person name="Muensterkoetter M."/>
            <person name="Nagy L.G."/>
        </authorList>
    </citation>
    <scope>NUCLEOTIDE SEQUENCE [LARGE SCALE GENOMIC DNA]</scope>
    <source>
        <strain evidence="2">28-4</strain>
    </source>
</reference>
<accession>A0A2H3BR13</accession>
<gene>
    <name evidence="1" type="ORF">ARMSODRAFT_628157</name>
</gene>
<sequence length="169" mass="19213">MKNLASLVLLSCTENSFFPPNEKCFVLTTGTLFSSRCPRSFPSPKRKYNMKCPQHFEVLFFRKDRVPAPAVQVLQCETQPSLPSLPLWGRPFGYRTHASGCRNKHQPTSRRPPPIFELSTLGMQLTTLVAPGGEPRHRLCPLDHDRPLSDPLHLFGAEIKLREPTQTYK</sequence>
<dbReference type="EMBL" id="KZ293420">
    <property type="protein sequence ID" value="PBK73315.1"/>
    <property type="molecule type" value="Genomic_DNA"/>
</dbReference>
<evidence type="ECO:0000313" key="2">
    <source>
        <dbReference type="Proteomes" id="UP000218334"/>
    </source>
</evidence>
<dbReference type="AlphaFoldDB" id="A0A2H3BR13"/>
<keyword evidence="2" id="KW-1185">Reference proteome</keyword>
<proteinExistence type="predicted"/>
<dbReference type="Proteomes" id="UP000218334">
    <property type="component" value="Unassembled WGS sequence"/>
</dbReference>
<evidence type="ECO:0000313" key="1">
    <source>
        <dbReference type="EMBL" id="PBK73315.1"/>
    </source>
</evidence>